<feature type="compositionally biased region" description="Low complexity" evidence="4">
    <location>
        <begin position="1108"/>
        <end position="1120"/>
    </location>
</feature>
<protein>
    <submittedName>
        <fullName evidence="6">Zinc finger protein</fullName>
    </submittedName>
</protein>
<accession>A0A200QX50</accession>
<feature type="domain" description="CW-type" evidence="5">
    <location>
        <begin position="671"/>
        <end position="724"/>
    </location>
</feature>
<feature type="compositionally biased region" description="Basic and acidic residues" evidence="4">
    <location>
        <begin position="1330"/>
        <end position="1350"/>
    </location>
</feature>
<evidence type="ECO:0000256" key="4">
    <source>
        <dbReference type="SAM" id="MobiDB-lite"/>
    </source>
</evidence>
<reference evidence="6 7" key="1">
    <citation type="journal article" date="2017" name="Mol. Plant">
        <title>The Genome of Medicinal Plant Macleaya cordata Provides New Insights into Benzylisoquinoline Alkaloids Metabolism.</title>
        <authorList>
            <person name="Liu X."/>
            <person name="Liu Y."/>
            <person name="Huang P."/>
            <person name="Ma Y."/>
            <person name="Qing Z."/>
            <person name="Tang Q."/>
            <person name="Cao H."/>
            <person name="Cheng P."/>
            <person name="Zheng Y."/>
            <person name="Yuan Z."/>
            <person name="Zhou Y."/>
            <person name="Liu J."/>
            <person name="Tang Z."/>
            <person name="Zhuo Y."/>
            <person name="Zhang Y."/>
            <person name="Yu L."/>
            <person name="Huang J."/>
            <person name="Yang P."/>
            <person name="Peng Q."/>
            <person name="Zhang J."/>
            <person name="Jiang W."/>
            <person name="Zhang Z."/>
            <person name="Lin K."/>
            <person name="Ro D.K."/>
            <person name="Chen X."/>
            <person name="Xiong X."/>
            <person name="Shang Y."/>
            <person name="Huang S."/>
            <person name="Zeng J."/>
        </authorList>
    </citation>
    <scope>NUCLEOTIDE SEQUENCE [LARGE SCALE GENOMIC DNA]</scope>
    <source>
        <strain evidence="7">cv. BLH2017</strain>
        <tissue evidence="6">Root</tissue>
    </source>
</reference>
<feature type="compositionally biased region" description="Polar residues" evidence="4">
    <location>
        <begin position="124"/>
        <end position="134"/>
    </location>
</feature>
<dbReference type="Proteomes" id="UP000195402">
    <property type="component" value="Unassembled WGS sequence"/>
</dbReference>
<feature type="compositionally biased region" description="Basic and acidic residues" evidence="4">
    <location>
        <begin position="505"/>
        <end position="516"/>
    </location>
</feature>
<dbReference type="PANTHER" id="PTHR46524">
    <property type="entry name" value="CW-TYPE ZINC FINGER"/>
    <property type="match status" value="1"/>
</dbReference>
<dbReference type="OrthoDB" id="757982at2759"/>
<feature type="compositionally biased region" description="Low complexity" evidence="4">
    <location>
        <begin position="219"/>
        <end position="233"/>
    </location>
</feature>
<dbReference type="STRING" id="56857.A0A200QX50"/>
<feature type="compositionally biased region" description="Basic and acidic residues" evidence="4">
    <location>
        <begin position="969"/>
        <end position="978"/>
    </location>
</feature>
<dbReference type="InterPro" id="IPR056406">
    <property type="entry name" value="THD_CWZF3/5/7"/>
</dbReference>
<feature type="compositionally biased region" description="Basic and acidic residues" evidence="4">
    <location>
        <begin position="438"/>
        <end position="447"/>
    </location>
</feature>
<proteinExistence type="predicted"/>
<feature type="compositionally biased region" description="Basic and acidic residues" evidence="4">
    <location>
        <begin position="1062"/>
        <end position="1075"/>
    </location>
</feature>
<feature type="compositionally biased region" description="Basic and acidic residues" evidence="4">
    <location>
        <begin position="1261"/>
        <end position="1272"/>
    </location>
</feature>
<dbReference type="PROSITE" id="PS51050">
    <property type="entry name" value="ZF_CW"/>
    <property type="match status" value="1"/>
</dbReference>
<dbReference type="FunCoup" id="A0A200QX50">
    <property type="interactions" value="1725"/>
</dbReference>
<feature type="compositionally biased region" description="Polar residues" evidence="4">
    <location>
        <begin position="823"/>
        <end position="842"/>
    </location>
</feature>
<evidence type="ECO:0000256" key="2">
    <source>
        <dbReference type="ARBA" id="ARBA00022771"/>
    </source>
</evidence>
<evidence type="ECO:0000256" key="3">
    <source>
        <dbReference type="ARBA" id="ARBA00022833"/>
    </source>
</evidence>
<feature type="compositionally biased region" description="Basic and acidic residues" evidence="4">
    <location>
        <begin position="550"/>
        <end position="582"/>
    </location>
</feature>
<dbReference type="GO" id="GO:0008270">
    <property type="term" value="F:zinc ion binding"/>
    <property type="evidence" value="ECO:0007669"/>
    <property type="project" value="UniProtKB-KW"/>
</dbReference>
<feature type="compositionally biased region" description="Polar residues" evidence="4">
    <location>
        <begin position="988"/>
        <end position="1002"/>
    </location>
</feature>
<keyword evidence="3" id="KW-0862">Zinc</keyword>
<dbReference type="Pfam" id="PF24756">
    <property type="entry name" value="THD_CWZF3-5-7"/>
    <property type="match status" value="1"/>
</dbReference>
<feature type="compositionally biased region" description="Polar residues" evidence="4">
    <location>
        <begin position="1273"/>
        <end position="1282"/>
    </location>
</feature>
<sequence>MISVGSRDERKGLGLGFGGGREMEETELEEGEACFYQDDDANIDPDVALSYLDEKVQVVLGHFQKDFEGGVSAENLGAKFGGYGSFLPTHQRSPSIWSHPRTPQKVQNFGTPTSPNNLPVEGARQNSAVPSSATAPVKLGPASTSVPPPPVTRAPSVDNSTKRDVYLSSMGSGEFTPKHEPVNRSINSTDHKTLKVRIKVGPDSMAQKNAAIYSGLGLDISPSSSPEDSPIESGGLSPESQNTPEKSPTSILQVMTSFPVPGGFLLSPLSDSLLDLMEKEKLLKDSRFGLAWKNNQERSGMLVVEPPSVKVEEKVFGEKKMKSVEKSGRSMEVKNGNNKDAGNEISALLKKEIDIETPAGKELVSNALKLPILSSSKCIGETAKGTSRSYDVTREGNKSVVKEKFFSSDFAREEVFDSVGTQDLNRAEKRNANSSADKVWEDKKSSSLKDVQAVPRKDGRKKCDKSDDAFQAGFDGSKGRKDFNGGPTDCPKEKVSKKSTSFEQDGSKMAHGKEQLSSKGKKKSKGTQSNGNPSIDFQKESLRVVSSATSKDKMKIEGDYLSETKMDDNRLHKDSGQTRESQRDLFGDVKMEHTENMLETPFRDRPKETKLEVAEKETHSFADKSKDRSVGKKVDNPLVSEAYPKAPSVVTSHSTANVLGSDSVPALVAPLVIEENWVACDRCQKWRLLPFGTNPQHLPKKWLCSMLNWLPGMNRCNVSEEETTKALNALYQVPVPESQNNLLSQPALAASGATLAEVHNLDQAHQDHTLHPMPILGKKKHGPKEIPNADSCTGPMHLSDLTRKDQQASMKSRSLSDVHHSSLESNQGSKAGFQQLSKSSDSGVEKQRQRQKEKHKLVQDGGDSKHSKTKNKREADQDGSKASKKTKIEGLSSSYEDWNSDHGGITGKIGTNSNSGLSARVSGKNVQKHDEYSFSKYSMGDAKDSLPVPVRKLKDSVQVSLDGGTLDMGKSDTKDIAVKKRKVKEWQESQNYPPETLQNTGHHVQDNKAPVNEVTSESELKKEKKAKVHKSDRKESRTSKDDDRADKKGRITRILMSGSKDPVGDGREEEGRGSIKDQQLGYRGGTAVSQRTLDGIDSLKRDLGYGQSSTAATSSSSKVSGSHKSKANFQEVKGSPVESVSSSPLRISNPDKVTSARRMLLGKEDATNVGLSVSSPRRCSDGEWDGGNNRPGTGRKEKASSVIRRESLESSILDHQDRDANRMSGGKAKGHTEPSLYELDNHLSGGADTLDQHNQYPVELNGKKHDHDEERVNNNQYRSNGSLPKKATKVSSSRSKDKQKASKSDLGKGKNKVPNLSSEQEELHPTNNSRYEETELHNHTPCHGESRDGKYNLQDKYGVKSGKDEISYSDKKSGGKWSSESRKENQSKFGGHDGSDVKSAATCFKDGRSNPQQNLQQDHEVEKSSNRILSERTDQMDTASGRGKSQLLPHSGDKQETLTRCPRPMPGTSGGGGDSSKMPKQPRRPENQNGTHHSSLRNCTTNGLVSDLDAPSPVRKDSFTQAAANALKEAKDLKHTADRVKNFGSVLETTGLYFQAALKFLHGASLLEASNNESAKHGEMTQSMVVYSSTAKLCAFVAHEYERCKEMAAAALAYKCMEVAYMRVIYFKHSSASKDRHELQTALQMVPPGESPSSSASDVDNLNQGTLDKLASAKGVNSPHVAGNHVIVAKNRPNFVRLLNFAEDVNFAMEASRKSQNAFAAANVSMEEARHQEGISSIKRALDFNFHDVQGLLRLVRLAMEAISR</sequence>
<feature type="compositionally biased region" description="Polar residues" evidence="4">
    <location>
        <begin position="1487"/>
        <end position="1504"/>
    </location>
</feature>
<feature type="compositionally biased region" description="Basic and acidic residues" evidence="4">
    <location>
        <begin position="1417"/>
        <end position="1435"/>
    </location>
</feature>
<dbReference type="Gene3D" id="3.30.40.100">
    <property type="match status" value="1"/>
</dbReference>
<comment type="caution">
    <text evidence="6">The sequence shown here is derived from an EMBL/GenBank/DDBJ whole genome shotgun (WGS) entry which is preliminary data.</text>
</comment>
<organism evidence="6 7">
    <name type="scientific">Macleaya cordata</name>
    <name type="common">Five-seeded plume-poppy</name>
    <name type="synonym">Bocconia cordata</name>
    <dbReference type="NCBI Taxonomy" id="56857"/>
    <lineage>
        <taxon>Eukaryota</taxon>
        <taxon>Viridiplantae</taxon>
        <taxon>Streptophyta</taxon>
        <taxon>Embryophyta</taxon>
        <taxon>Tracheophyta</taxon>
        <taxon>Spermatophyta</taxon>
        <taxon>Magnoliopsida</taxon>
        <taxon>Ranunculales</taxon>
        <taxon>Papaveraceae</taxon>
        <taxon>Papaveroideae</taxon>
        <taxon>Macleaya</taxon>
    </lineage>
</organism>
<feature type="compositionally biased region" description="Basic and acidic residues" evidence="4">
    <location>
        <begin position="1194"/>
        <end position="1221"/>
    </location>
</feature>
<feature type="region of interest" description="Disordered" evidence="4">
    <location>
        <begin position="110"/>
        <end position="159"/>
    </location>
</feature>
<gene>
    <name evidence="6" type="ORF">BVC80_949g18</name>
</gene>
<name>A0A200QX50_MACCD</name>
<keyword evidence="2" id="KW-0863">Zinc-finger</keyword>
<feature type="region of interest" description="Disordered" evidence="4">
    <location>
        <begin position="219"/>
        <end position="249"/>
    </location>
</feature>
<dbReference type="InterPro" id="IPR011124">
    <property type="entry name" value="Znf_CW"/>
</dbReference>
<feature type="compositionally biased region" description="Basic and acidic residues" evidence="4">
    <location>
        <begin position="1294"/>
        <end position="1308"/>
    </location>
</feature>
<evidence type="ECO:0000313" key="6">
    <source>
        <dbReference type="EMBL" id="OVA15012.1"/>
    </source>
</evidence>
<feature type="compositionally biased region" description="Basic and acidic residues" evidence="4">
    <location>
        <begin position="1032"/>
        <end position="1049"/>
    </location>
</feature>
<feature type="compositionally biased region" description="Polar residues" evidence="4">
    <location>
        <begin position="238"/>
        <end position="249"/>
    </location>
</feature>
<dbReference type="InParanoid" id="A0A200QX50"/>
<feature type="compositionally biased region" description="Basic and acidic residues" evidence="4">
    <location>
        <begin position="843"/>
        <end position="881"/>
    </location>
</feature>
<feature type="region of interest" description="Disordered" evidence="4">
    <location>
        <begin position="419"/>
        <end position="582"/>
    </location>
</feature>
<feature type="region of interest" description="Disordered" evidence="4">
    <location>
        <begin position="772"/>
        <end position="929"/>
    </location>
</feature>
<feature type="region of interest" description="Disordered" evidence="4">
    <location>
        <begin position="961"/>
        <end position="1515"/>
    </location>
</feature>
<dbReference type="OMA" id="QEQNWVE"/>
<evidence type="ECO:0000313" key="7">
    <source>
        <dbReference type="Proteomes" id="UP000195402"/>
    </source>
</evidence>
<dbReference type="EMBL" id="MVGT01000924">
    <property type="protein sequence ID" value="OVA15012.1"/>
    <property type="molecule type" value="Genomic_DNA"/>
</dbReference>
<keyword evidence="1" id="KW-0479">Metal-binding</keyword>
<evidence type="ECO:0000256" key="1">
    <source>
        <dbReference type="ARBA" id="ARBA00022723"/>
    </source>
</evidence>
<feature type="compositionally biased region" description="Basic and acidic residues" evidence="4">
    <location>
        <begin position="1357"/>
        <end position="1396"/>
    </location>
</feature>
<dbReference type="Pfam" id="PF07496">
    <property type="entry name" value="zf-CW"/>
    <property type="match status" value="1"/>
</dbReference>
<dbReference type="PANTHER" id="PTHR46524:SF7">
    <property type="entry name" value="CW-TYPE ZINC FINGER"/>
    <property type="match status" value="1"/>
</dbReference>
<dbReference type="InterPro" id="IPR055300">
    <property type="entry name" value="CWZF3/5/7"/>
</dbReference>
<evidence type="ECO:0000259" key="5">
    <source>
        <dbReference type="PROSITE" id="PS51050"/>
    </source>
</evidence>
<keyword evidence="7" id="KW-1185">Reference proteome</keyword>